<gene>
    <name evidence="1" type="ORF">HMPREF6485_0700</name>
</gene>
<evidence type="ECO:0000313" key="1">
    <source>
        <dbReference type="EMBL" id="EFU31307.1"/>
    </source>
</evidence>
<dbReference type="Proteomes" id="UP000003112">
    <property type="component" value="Unassembled WGS sequence"/>
</dbReference>
<keyword evidence="2" id="KW-1185">Reference proteome</keyword>
<protein>
    <submittedName>
        <fullName evidence="1">Uncharacterized protein</fullName>
    </submittedName>
</protein>
<accession>E6K566</accession>
<dbReference type="EMBL" id="AEPD01000015">
    <property type="protein sequence ID" value="EFU31307.1"/>
    <property type="molecule type" value="Genomic_DNA"/>
</dbReference>
<dbReference type="STRING" id="873513.HMPREF6485_0700"/>
<organism evidence="1 2">
    <name type="scientific">Segatella buccae ATCC 33574</name>
    <dbReference type="NCBI Taxonomy" id="873513"/>
    <lineage>
        <taxon>Bacteria</taxon>
        <taxon>Pseudomonadati</taxon>
        <taxon>Bacteroidota</taxon>
        <taxon>Bacteroidia</taxon>
        <taxon>Bacteroidales</taxon>
        <taxon>Prevotellaceae</taxon>
        <taxon>Segatella</taxon>
    </lineage>
</organism>
<reference evidence="1 2" key="1">
    <citation type="submission" date="2010-10" db="EMBL/GenBank/DDBJ databases">
        <authorList>
            <person name="Muzny D."/>
            <person name="Qin X."/>
            <person name="Deng J."/>
            <person name="Jiang H."/>
            <person name="Liu Y."/>
            <person name="Qu J."/>
            <person name="Song X.-Z."/>
            <person name="Zhang L."/>
            <person name="Thornton R."/>
            <person name="Coyle M."/>
            <person name="Francisco L."/>
            <person name="Jackson L."/>
            <person name="Javaid M."/>
            <person name="Korchina V."/>
            <person name="Kovar C."/>
            <person name="Mata R."/>
            <person name="Mathew T."/>
            <person name="Ngo R."/>
            <person name="Nguyen L."/>
            <person name="Nguyen N."/>
            <person name="Okwuonu G."/>
            <person name="Ongeri F."/>
            <person name="Pham C."/>
            <person name="Simmons D."/>
            <person name="Wilczek-Boney K."/>
            <person name="Hale W."/>
            <person name="Jakkamsetti A."/>
            <person name="Pham P."/>
            <person name="Ruth R."/>
            <person name="San Lucas F."/>
            <person name="Warren J."/>
            <person name="Zhang J."/>
            <person name="Zhao Z."/>
            <person name="Zhou C."/>
            <person name="Zhu D."/>
            <person name="Lee S."/>
            <person name="Bess C."/>
            <person name="Blankenburg K."/>
            <person name="Forbes L."/>
            <person name="Fu Q."/>
            <person name="Gubbala S."/>
            <person name="Hirani K."/>
            <person name="Jayaseelan J.C."/>
            <person name="Lara F."/>
            <person name="Munidasa M."/>
            <person name="Palculict T."/>
            <person name="Patil S."/>
            <person name="Pu L.-L."/>
            <person name="Saada N."/>
            <person name="Tang L."/>
            <person name="Weissenberger G."/>
            <person name="Zhu Y."/>
            <person name="Hemphill L."/>
            <person name="Shang Y."/>
            <person name="Youmans B."/>
            <person name="Ayvaz T."/>
            <person name="Ross M."/>
            <person name="Santibanez J."/>
            <person name="Aqrawi P."/>
            <person name="Gross S."/>
            <person name="Joshi V."/>
            <person name="Fowler G."/>
            <person name="Nazareth L."/>
            <person name="Reid J."/>
            <person name="Worley K."/>
            <person name="Petrosino J."/>
            <person name="Highlander S."/>
            <person name="Gibbs R."/>
        </authorList>
    </citation>
    <scope>NUCLEOTIDE SEQUENCE [LARGE SCALE GENOMIC DNA]</scope>
    <source>
        <strain evidence="1 2">ATCC 33574</strain>
    </source>
</reference>
<sequence>MALQKGPNGLSSVALLKCRLGRVRFLMEQMEIISWKELRREIGMEKFRVRLFRNI</sequence>
<dbReference type="AlphaFoldDB" id="E6K566"/>
<proteinExistence type="predicted"/>
<dbReference type="HOGENOM" id="CLU_3028448_0_0_10"/>
<evidence type="ECO:0000313" key="2">
    <source>
        <dbReference type="Proteomes" id="UP000003112"/>
    </source>
</evidence>
<comment type="caution">
    <text evidence="1">The sequence shown here is derived from an EMBL/GenBank/DDBJ whole genome shotgun (WGS) entry which is preliminary data.</text>
</comment>
<name>E6K566_9BACT</name>